<evidence type="ECO:0000313" key="6">
    <source>
        <dbReference type="Proteomes" id="UP000465846"/>
    </source>
</evidence>
<dbReference type="PRINTS" id="PR01438">
    <property type="entry name" value="UNVRSLSTRESS"/>
</dbReference>
<dbReference type="GeneID" id="9994637"/>
<evidence type="ECO:0000313" key="3">
    <source>
        <dbReference type="EMBL" id="QIB73066.1"/>
    </source>
</evidence>
<dbReference type="RefSeq" id="WP_006053519.1">
    <property type="nucleotide sequence ID" value="NZ_CP048739.1"/>
</dbReference>
<dbReference type="InterPro" id="IPR006016">
    <property type="entry name" value="UspA"/>
</dbReference>
<evidence type="ECO:0000256" key="1">
    <source>
        <dbReference type="ARBA" id="ARBA00008791"/>
    </source>
</evidence>
<dbReference type="PANTHER" id="PTHR46268">
    <property type="entry name" value="STRESS RESPONSE PROTEIN NHAX"/>
    <property type="match status" value="1"/>
</dbReference>
<dbReference type="EMBL" id="RZHH01000002">
    <property type="protein sequence ID" value="RYJ12732.1"/>
    <property type="molecule type" value="Genomic_DNA"/>
</dbReference>
<dbReference type="Pfam" id="PF00582">
    <property type="entry name" value="Usp"/>
    <property type="match status" value="1"/>
</dbReference>
<sequence length="136" mass="15177">MVTYIIGTDGDAASEAIGDYLDQEVDSDDRLEIVNVLSSGADADESIKGREALEQLEERFEDRTSVTTHQFSRGQSPTDELIGYADEIDADRIVIALRRHSRTERIIFGSVSHALLQRTTRPTTLVPLPEYQPPDE</sequence>
<evidence type="ECO:0000313" key="4">
    <source>
        <dbReference type="EMBL" id="RYJ12732.1"/>
    </source>
</evidence>
<feature type="domain" description="UspA" evidence="2">
    <location>
        <begin position="15"/>
        <end position="127"/>
    </location>
</feature>
<dbReference type="Gene3D" id="3.40.50.620">
    <property type="entry name" value="HUPs"/>
    <property type="match status" value="1"/>
</dbReference>
<protein>
    <submittedName>
        <fullName evidence="4">Universal stress protein</fullName>
    </submittedName>
</protein>
<evidence type="ECO:0000259" key="2">
    <source>
        <dbReference type="Pfam" id="PF00582"/>
    </source>
</evidence>
<organism evidence="4 5">
    <name type="scientific">Halogeometricum borinquense</name>
    <dbReference type="NCBI Taxonomy" id="60847"/>
    <lineage>
        <taxon>Archaea</taxon>
        <taxon>Methanobacteriati</taxon>
        <taxon>Methanobacteriota</taxon>
        <taxon>Stenosarchaea group</taxon>
        <taxon>Halobacteria</taxon>
        <taxon>Halobacteriales</taxon>
        <taxon>Haloferacaceae</taxon>
        <taxon>Halogeometricum</taxon>
    </lineage>
</organism>
<dbReference type="InterPro" id="IPR014729">
    <property type="entry name" value="Rossmann-like_a/b/a_fold"/>
</dbReference>
<dbReference type="CDD" id="cd00293">
    <property type="entry name" value="USP-like"/>
    <property type="match status" value="1"/>
</dbReference>
<dbReference type="Proteomes" id="UP000294028">
    <property type="component" value="Unassembled WGS sequence"/>
</dbReference>
<gene>
    <name evidence="4" type="ORF">ELS19_01275</name>
    <name evidence="3" type="ORF">G3I44_01475</name>
</gene>
<evidence type="ECO:0000313" key="5">
    <source>
        <dbReference type="Proteomes" id="UP000294028"/>
    </source>
</evidence>
<dbReference type="InterPro" id="IPR006015">
    <property type="entry name" value="Universal_stress_UspA"/>
</dbReference>
<reference evidence="3 6" key="2">
    <citation type="submission" date="2020-02" db="EMBL/GenBank/DDBJ databases">
        <title>Whole genome sequence of Halogeometricum borinquense strain wsp4.</title>
        <authorList>
            <person name="Verma D.K."/>
            <person name="Gopal K."/>
            <person name="Prasad E.S."/>
        </authorList>
    </citation>
    <scope>NUCLEOTIDE SEQUENCE [LARGE SCALE GENOMIC DNA]</scope>
    <source>
        <strain evidence="6">wsp4</strain>
        <strain evidence="3">Wsp4</strain>
    </source>
</reference>
<dbReference type="Proteomes" id="UP000465846">
    <property type="component" value="Chromosome"/>
</dbReference>
<dbReference type="PANTHER" id="PTHR46268:SF6">
    <property type="entry name" value="UNIVERSAL STRESS PROTEIN UP12"/>
    <property type="match status" value="1"/>
</dbReference>
<reference evidence="4 5" key="1">
    <citation type="submission" date="2018-12" db="EMBL/GenBank/DDBJ databases">
        <title>Genome analysis provides insights into bioremediation potentialities of Halogeometricum borinquense strain N11.</title>
        <authorList>
            <person name="Najjari A."/>
            <person name="Youssef N."/>
            <person name="Fhoula I."/>
            <person name="Ben Dhia O."/>
            <person name="Mahjoubi M."/>
            <person name="Ouzari H.I."/>
            <person name="Cherif A."/>
        </authorList>
    </citation>
    <scope>NUCLEOTIDE SEQUENCE [LARGE SCALE GENOMIC DNA]</scope>
    <source>
        <strain evidence="4 5">N11</strain>
    </source>
</reference>
<name>A0A482T7X8_9EURY</name>
<proteinExistence type="inferred from homology"/>
<dbReference type="OMA" id="HTTAAIC"/>
<dbReference type="SUPFAM" id="SSF52402">
    <property type="entry name" value="Adenine nucleotide alpha hydrolases-like"/>
    <property type="match status" value="1"/>
</dbReference>
<accession>A0A482T7X8</accession>
<dbReference type="AlphaFoldDB" id="A0A482T7X8"/>
<dbReference type="EMBL" id="CP048739">
    <property type="protein sequence ID" value="QIB73066.1"/>
    <property type="molecule type" value="Genomic_DNA"/>
</dbReference>
<comment type="similarity">
    <text evidence="1">Belongs to the universal stress protein A family.</text>
</comment>